<dbReference type="SMART" id="SM00316">
    <property type="entry name" value="S1"/>
    <property type="match status" value="1"/>
</dbReference>
<dbReference type="InterPro" id="IPR004368">
    <property type="entry name" value="TIF_IF1"/>
</dbReference>
<gene>
    <name evidence="7" type="ORF">ENL96_00255</name>
</gene>
<dbReference type="SUPFAM" id="SSF50249">
    <property type="entry name" value="Nucleic acid-binding proteins"/>
    <property type="match status" value="1"/>
</dbReference>
<evidence type="ECO:0000313" key="7">
    <source>
        <dbReference type="EMBL" id="HHR91934.1"/>
    </source>
</evidence>
<comment type="similarity">
    <text evidence="1">Belongs to the IF-1 family.</text>
</comment>
<dbReference type="GO" id="GO:0043022">
    <property type="term" value="F:ribosome binding"/>
    <property type="evidence" value="ECO:0007669"/>
    <property type="project" value="TreeGrafter"/>
</dbReference>
<dbReference type="GO" id="GO:0003723">
    <property type="term" value="F:RNA binding"/>
    <property type="evidence" value="ECO:0007669"/>
    <property type="project" value="InterPro"/>
</dbReference>
<dbReference type="NCBIfam" id="TIGR00008">
    <property type="entry name" value="infA"/>
    <property type="match status" value="1"/>
</dbReference>
<dbReference type="AlphaFoldDB" id="A0A7C5USX8"/>
<dbReference type="PANTHER" id="PTHR33370:SF1">
    <property type="entry name" value="TRANSLATION INITIATION FACTOR IF-1, CHLOROPLASTIC"/>
    <property type="match status" value="1"/>
</dbReference>
<evidence type="ECO:0000256" key="3">
    <source>
        <dbReference type="ARBA" id="ARBA00022917"/>
    </source>
</evidence>
<dbReference type="Pfam" id="PF01176">
    <property type="entry name" value="eIF-1a"/>
    <property type="match status" value="1"/>
</dbReference>
<accession>A0A7C5USX8</accession>
<proteinExistence type="inferred from homology"/>
<dbReference type="InterPro" id="IPR006196">
    <property type="entry name" value="RNA-binding_domain_S1_IF1"/>
</dbReference>
<protein>
    <recommendedName>
        <fullName evidence="4">Translation initiation factor IF-1</fullName>
    </recommendedName>
</protein>
<comment type="caution">
    <text evidence="7">The sequence shown here is derived from an EMBL/GenBank/DDBJ whole genome shotgun (WGS) entry which is preliminary data.</text>
</comment>
<dbReference type="GO" id="GO:0005829">
    <property type="term" value="C:cytosol"/>
    <property type="evidence" value="ECO:0007669"/>
    <property type="project" value="TreeGrafter"/>
</dbReference>
<feature type="domain" description="S1-like" evidence="6">
    <location>
        <begin position="4"/>
        <end position="81"/>
    </location>
</feature>
<dbReference type="PROSITE" id="PS50832">
    <property type="entry name" value="S1_IF1_TYPE"/>
    <property type="match status" value="1"/>
</dbReference>
<evidence type="ECO:0000256" key="5">
    <source>
        <dbReference type="PROSITE-ProRule" id="PRU00181"/>
    </source>
</evidence>
<dbReference type="InterPro" id="IPR012340">
    <property type="entry name" value="NA-bd_OB-fold"/>
</dbReference>
<dbReference type="PANTHER" id="PTHR33370">
    <property type="entry name" value="TRANSLATION INITIATION FACTOR IF-1, CHLOROPLASTIC"/>
    <property type="match status" value="1"/>
</dbReference>
<evidence type="ECO:0000256" key="2">
    <source>
        <dbReference type="ARBA" id="ARBA00022540"/>
    </source>
</evidence>
<dbReference type="Gene3D" id="2.40.50.140">
    <property type="entry name" value="Nucleic acid-binding proteins"/>
    <property type="match status" value="1"/>
</dbReference>
<evidence type="ECO:0000259" key="6">
    <source>
        <dbReference type="PROSITE" id="PS50832"/>
    </source>
</evidence>
<dbReference type="InterPro" id="IPR003029">
    <property type="entry name" value="S1_domain"/>
</dbReference>
<keyword evidence="3 5" id="KW-0648">Protein biosynthesis</keyword>
<reference evidence="7" key="1">
    <citation type="journal article" date="2020" name="mSystems">
        <title>Genome- and Community-Level Interaction Insights into Carbon Utilization and Element Cycling Functions of Hydrothermarchaeota in Hydrothermal Sediment.</title>
        <authorList>
            <person name="Zhou Z."/>
            <person name="Liu Y."/>
            <person name="Xu W."/>
            <person name="Pan J."/>
            <person name="Luo Z.H."/>
            <person name="Li M."/>
        </authorList>
    </citation>
    <scope>NUCLEOTIDE SEQUENCE [LARGE SCALE GENOMIC DNA]</scope>
    <source>
        <strain evidence="7">SpSt-1042</strain>
    </source>
</reference>
<organism evidence="7">
    <name type="scientific">candidate division CPR3 bacterium</name>
    <dbReference type="NCBI Taxonomy" id="2268181"/>
    <lineage>
        <taxon>Bacteria</taxon>
        <taxon>Bacteria division CPR3</taxon>
    </lineage>
</organism>
<dbReference type="EMBL" id="DRVY01000011">
    <property type="protein sequence ID" value="HHR91934.1"/>
    <property type="molecule type" value="Genomic_DNA"/>
</dbReference>
<evidence type="ECO:0000256" key="4">
    <source>
        <dbReference type="NCBIfam" id="TIGR00008"/>
    </source>
</evidence>
<evidence type="ECO:0000256" key="1">
    <source>
        <dbReference type="ARBA" id="ARBA00010939"/>
    </source>
</evidence>
<dbReference type="GO" id="GO:0003743">
    <property type="term" value="F:translation initiation factor activity"/>
    <property type="evidence" value="ECO:0007669"/>
    <property type="project" value="UniProtKB-UniRule"/>
</dbReference>
<keyword evidence="2 5" id="KW-0396">Initiation factor</keyword>
<name>A0A7C5USX8_UNCC3</name>
<sequence>MPTVQTKIVKKKIVLEGIVKEAYRGTNFKVEVDIGGKKVDIMAYLCGRMWKNYIKIVPGDKVAVEITPYDPKRGRIIRRCDSDKNIE</sequence>